<evidence type="ECO:0000256" key="9">
    <source>
        <dbReference type="RuleBase" id="RU000510"/>
    </source>
</evidence>
<dbReference type="InterPro" id="IPR017950">
    <property type="entry name" value="Urease_AS"/>
</dbReference>
<sequence>MPNTAEKDKPWYPLLRSRYADLYGPTAGDRVRLADTNLVLRIDADWCGGPGRSGDEMVFGGGKVIRESMGQSHIPRDDPREPVDTVITGALILDHWGVVKADVGLRDGRIQAIGKAHNPETMTPRPNDDPRASDFVVGPETEVISGKGRILTAGGVDTHVHFLCPEQIHEAVASGVTTLIGGGTGPAEGSTATTVTPGKWHIQRTFEALDAFPVNIGLLAKGSTVSKKALHDQVTAGALGFKIHEDWGATPAVIDAALTVCEETGVQVALHADSLNESGFVQSTFAATKEDRSTSKAKYRSLHIFHIEGAGGGHAPDMISLAGKPNVLPASTNPTRPFTVNTVKEHVDMMIVCHHLNPEVDADMAFADSRIRPSTMAAEDLLHDMGAISMMSSDAQAMGRIGEMIMRTWQTAHVMKARYGHLREDDAHADNFRARRYVAKYTINPAITHGIDHEVGSVETGKLADLVLWEPKFFGVKPHMVIKGGQISYAQIGDANASIPTPQPYLPRPVWGFQGRAPAANSLNFVAEAALDGELSRTGLLKPLRAIRSTREVTKADMIHNDGVPKIDIDPDTFDVTIGGATTSDVRTTVDGQEVGRNYATELPLAQRYFLF</sequence>
<evidence type="ECO:0000313" key="13">
    <source>
        <dbReference type="Proteomes" id="UP001490330"/>
    </source>
</evidence>
<dbReference type="HAMAP" id="MF_01953">
    <property type="entry name" value="Urease_alpha"/>
    <property type="match status" value="1"/>
</dbReference>
<accession>A0ABV1VKB7</accession>
<dbReference type="PROSITE" id="PS01120">
    <property type="entry name" value="UREASE_1"/>
    <property type="match status" value="1"/>
</dbReference>
<feature type="binding site" description="via carbamate group" evidence="6">
    <location>
        <position position="242"/>
    </location>
    <ligand>
        <name>Ni(2+)</name>
        <dbReference type="ChEBI" id="CHEBI:49786"/>
        <label>1</label>
    </ligand>
</feature>
<evidence type="ECO:0000256" key="5">
    <source>
        <dbReference type="ARBA" id="ARBA00047778"/>
    </source>
</evidence>
<dbReference type="PROSITE" id="PS00145">
    <property type="entry name" value="UREASE_2"/>
    <property type="match status" value="1"/>
</dbReference>
<evidence type="ECO:0000259" key="11">
    <source>
        <dbReference type="PROSITE" id="PS51368"/>
    </source>
</evidence>
<evidence type="ECO:0000313" key="12">
    <source>
        <dbReference type="EMBL" id="MER6906962.1"/>
    </source>
</evidence>
<dbReference type="SUPFAM" id="SSF51556">
    <property type="entry name" value="Metallo-dependent hydrolases"/>
    <property type="match status" value="1"/>
</dbReference>
<keyword evidence="4 6" id="KW-0378">Hydrolase</keyword>
<dbReference type="PRINTS" id="PR01752">
    <property type="entry name" value="UREASE"/>
</dbReference>
<dbReference type="InterPro" id="IPR029754">
    <property type="entry name" value="Urease_Ni-bd"/>
</dbReference>
<evidence type="ECO:0000256" key="3">
    <source>
        <dbReference type="ARBA" id="ARBA00022723"/>
    </source>
</evidence>
<dbReference type="SUPFAM" id="SSF51338">
    <property type="entry name" value="Composite domain of metallo-dependent hydrolases"/>
    <property type="match status" value="2"/>
</dbReference>
<dbReference type="EC" id="3.5.1.5" evidence="6 7"/>
<dbReference type="InterPro" id="IPR005848">
    <property type="entry name" value="Urease_asu"/>
</dbReference>
<keyword evidence="2 6" id="KW-0533">Nickel</keyword>
<comment type="pathway">
    <text evidence="1 6">Nitrogen metabolism; urea degradation; CO(2) and NH(3) from urea (urease route): step 1/1.</text>
</comment>
<gene>
    <name evidence="6" type="primary">ureC</name>
    <name evidence="12" type="ORF">ABT322_25155</name>
</gene>
<feature type="binding site" evidence="6">
    <location>
        <position position="159"/>
    </location>
    <ligand>
        <name>Ni(2+)</name>
        <dbReference type="ChEBI" id="CHEBI:49786"/>
        <label>1</label>
    </ligand>
</feature>
<keyword evidence="6 8" id="KW-0963">Cytoplasm</keyword>
<feature type="binding site" evidence="6 8">
    <location>
        <position position="244"/>
    </location>
    <ligand>
        <name>substrate</name>
    </ligand>
</feature>
<comment type="catalytic activity">
    <reaction evidence="5 6 9">
        <text>urea + 2 H2O + H(+) = hydrogencarbonate + 2 NH4(+)</text>
        <dbReference type="Rhea" id="RHEA:20557"/>
        <dbReference type="ChEBI" id="CHEBI:15377"/>
        <dbReference type="ChEBI" id="CHEBI:15378"/>
        <dbReference type="ChEBI" id="CHEBI:16199"/>
        <dbReference type="ChEBI" id="CHEBI:17544"/>
        <dbReference type="ChEBI" id="CHEBI:28938"/>
        <dbReference type="EC" id="3.5.1.5"/>
    </reaction>
</comment>
<feature type="binding site" evidence="6">
    <location>
        <position position="394"/>
    </location>
    <ligand>
        <name>Ni(2+)</name>
        <dbReference type="ChEBI" id="CHEBI:49786"/>
        <label>1</label>
    </ligand>
</feature>
<dbReference type="Proteomes" id="UP001490330">
    <property type="component" value="Unassembled WGS sequence"/>
</dbReference>
<comment type="cofactor">
    <cofactor evidence="6 9">
        <name>Ni cation</name>
        <dbReference type="ChEBI" id="CHEBI:25516"/>
    </cofactor>
    <text evidence="6 9">Binds 2 nickel ions per subunit.</text>
</comment>
<proteinExistence type="inferred from homology"/>
<feature type="binding site" description="via carbamate group" evidence="6">
    <location>
        <position position="242"/>
    </location>
    <ligand>
        <name>Ni(2+)</name>
        <dbReference type="ChEBI" id="CHEBI:49786"/>
        <label>2</label>
    </ligand>
</feature>
<protein>
    <recommendedName>
        <fullName evidence="6 7">Urease subunit alpha</fullName>
        <ecNumber evidence="6 7">3.5.1.5</ecNumber>
    </recommendedName>
    <alternativeName>
        <fullName evidence="6">Urea amidohydrolase subunit alpha</fullName>
    </alternativeName>
</protein>
<keyword evidence="13" id="KW-1185">Reference proteome</keyword>
<dbReference type="InterPro" id="IPR011612">
    <property type="entry name" value="Urease_alpha_N_dom"/>
</dbReference>
<dbReference type="PANTHER" id="PTHR43440:SF1">
    <property type="entry name" value="UREASE"/>
    <property type="match status" value="1"/>
</dbReference>
<evidence type="ECO:0000256" key="2">
    <source>
        <dbReference type="ARBA" id="ARBA00022596"/>
    </source>
</evidence>
<dbReference type="Pfam" id="PF00449">
    <property type="entry name" value="Urease_alpha"/>
    <property type="match status" value="1"/>
</dbReference>
<feature type="domain" description="Urease" evidence="11">
    <location>
        <begin position="154"/>
        <end position="612"/>
    </location>
</feature>
<dbReference type="InterPro" id="IPR017951">
    <property type="entry name" value="Urease_asu_c"/>
</dbReference>
<evidence type="ECO:0000256" key="8">
    <source>
        <dbReference type="PROSITE-ProRule" id="PRU00700"/>
    </source>
</evidence>
<dbReference type="InterPro" id="IPR032466">
    <property type="entry name" value="Metal_Hydrolase"/>
</dbReference>
<dbReference type="NCBIfam" id="NF009685">
    <property type="entry name" value="PRK13206.1"/>
    <property type="match status" value="1"/>
</dbReference>
<dbReference type="Gene3D" id="2.30.40.10">
    <property type="entry name" value="Urease, subunit C, domain 1"/>
    <property type="match status" value="1"/>
</dbReference>
<feature type="modified residue" description="N6-carboxylysine" evidence="6">
    <location>
        <position position="242"/>
    </location>
</feature>
<dbReference type="CDD" id="cd00375">
    <property type="entry name" value="Urease_alpha"/>
    <property type="match status" value="1"/>
</dbReference>
<dbReference type="NCBIfam" id="NF009686">
    <property type="entry name" value="PRK13207.1"/>
    <property type="match status" value="1"/>
</dbReference>
<dbReference type="InterPro" id="IPR011059">
    <property type="entry name" value="Metal-dep_hydrolase_composite"/>
</dbReference>
<dbReference type="PROSITE" id="PS51368">
    <property type="entry name" value="UREASE_3"/>
    <property type="match status" value="1"/>
</dbReference>
<evidence type="ECO:0000256" key="7">
    <source>
        <dbReference type="NCBIfam" id="TIGR01792"/>
    </source>
</evidence>
<feature type="active site" description="Proton donor" evidence="6 8">
    <location>
        <position position="354"/>
    </location>
</feature>
<evidence type="ECO:0000256" key="1">
    <source>
        <dbReference type="ARBA" id="ARBA00004897"/>
    </source>
</evidence>
<comment type="subcellular location">
    <subcellularLocation>
        <location evidence="6 8">Cytoplasm</location>
    </subcellularLocation>
</comment>
<comment type="PTM">
    <text evidence="6">Carboxylation allows a single lysine to coordinate two nickel ions.</text>
</comment>
<feature type="binding site" evidence="6">
    <location>
        <position position="306"/>
    </location>
    <ligand>
        <name>Ni(2+)</name>
        <dbReference type="ChEBI" id="CHEBI:49786"/>
        <label>2</label>
    </ligand>
</feature>
<feature type="binding site" evidence="6">
    <location>
        <position position="271"/>
    </location>
    <ligand>
        <name>Ni(2+)</name>
        <dbReference type="ChEBI" id="CHEBI:49786"/>
        <label>2</label>
    </ligand>
</feature>
<comment type="subunit">
    <text evidence="6">May form a heterohexamer of 3 UreC (alpha) and 3 UreAB (gamma/beta) subunits. May also form a heterotrimer of UreA (gamma), UreB (beta) and UreC (alpha) subunits. Three heterotrimers associate to form the active enzyme.</text>
</comment>
<dbReference type="RefSeq" id="WP_350720923.1">
    <property type="nucleotide sequence ID" value="NZ_JBEPCO010000022.1"/>
</dbReference>
<reference evidence="12 13" key="1">
    <citation type="submission" date="2024-06" db="EMBL/GenBank/DDBJ databases">
        <title>The Natural Products Discovery Center: Release of the First 8490 Sequenced Strains for Exploring Actinobacteria Biosynthetic Diversity.</title>
        <authorList>
            <person name="Kalkreuter E."/>
            <person name="Kautsar S.A."/>
            <person name="Yang D."/>
            <person name="Bader C.D."/>
            <person name="Teijaro C.N."/>
            <person name="Fluegel L."/>
            <person name="Davis C.M."/>
            <person name="Simpson J.R."/>
            <person name="Lauterbach L."/>
            <person name="Steele A.D."/>
            <person name="Gui C."/>
            <person name="Meng S."/>
            <person name="Li G."/>
            <person name="Viehrig K."/>
            <person name="Ye F."/>
            <person name="Su P."/>
            <person name="Kiefer A.F."/>
            <person name="Nichols A."/>
            <person name="Cepeda A.J."/>
            <person name="Yan W."/>
            <person name="Fan B."/>
            <person name="Jiang Y."/>
            <person name="Adhikari A."/>
            <person name="Zheng C.-J."/>
            <person name="Schuster L."/>
            <person name="Cowan T.M."/>
            <person name="Smanski M.J."/>
            <person name="Chevrette M.G."/>
            <person name="De Carvalho L.P.S."/>
            <person name="Shen B."/>
        </authorList>
    </citation>
    <scope>NUCLEOTIDE SEQUENCE [LARGE SCALE GENOMIC DNA]</scope>
    <source>
        <strain evidence="12 13">NPDC000632</strain>
    </source>
</reference>
<feature type="binding site" evidence="6">
    <location>
        <position position="161"/>
    </location>
    <ligand>
        <name>Ni(2+)</name>
        <dbReference type="ChEBI" id="CHEBI:49786"/>
        <label>1</label>
    </ligand>
</feature>
<dbReference type="InterPro" id="IPR050112">
    <property type="entry name" value="Urease_alpha_subunit"/>
</dbReference>
<keyword evidence="3 6" id="KW-0479">Metal-binding</keyword>
<dbReference type="EMBL" id="JBEPCV010000027">
    <property type="protein sequence ID" value="MER6906962.1"/>
    <property type="molecule type" value="Genomic_DNA"/>
</dbReference>
<name>A0ABV1VKB7_9ACTN</name>
<dbReference type="Gene3D" id="3.20.20.140">
    <property type="entry name" value="Metal-dependent hydrolases"/>
    <property type="match status" value="1"/>
</dbReference>
<evidence type="ECO:0000256" key="6">
    <source>
        <dbReference type="HAMAP-Rule" id="MF_01953"/>
    </source>
</evidence>
<dbReference type="PANTHER" id="PTHR43440">
    <property type="entry name" value="UREASE"/>
    <property type="match status" value="1"/>
</dbReference>
<dbReference type="NCBIfam" id="TIGR01792">
    <property type="entry name" value="urease_alph"/>
    <property type="match status" value="1"/>
</dbReference>
<dbReference type="InterPro" id="IPR006680">
    <property type="entry name" value="Amidohydro-rel"/>
</dbReference>
<organism evidence="12 13">
    <name type="scientific">Streptomyces flaveolus</name>
    <dbReference type="NCBI Taxonomy" id="67297"/>
    <lineage>
        <taxon>Bacteria</taxon>
        <taxon>Bacillati</taxon>
        <taxon>Actinomycetota</taxon>
        <taxon>Actinomycetes</taxon>
        <taxon>Kitasatosporales</taxon>
        <taxon>Streptomycetaceae</taxon>
        <taxon>Streptomyces</taxon>
    </lineage>
</organism>
<dbReference type="Pfam" id="PF01979">
    <property type="entry name" value="Amidohydro_1"/>
    <property type="match status" value="1"/>
</dbReference>
<evidence type="ECO:0000256" key="10">
    <source>
        <dbReference type="RuleBase" id="RU004158"/>
    </source>
</evidence>
<comment type="similarity">
    <text evidence="6 10">Belongs to the metallo-dependent hydrolases superfamily. Urease alpha subunit family.</text>
</comment>
<comment type="caution">
    <text evidence="12">The sequence shown here is derived from an EMBL/GenBank/DDBJ whole genome shotgun (WGS) entry which is preliminary data.</text>
</comment>
<evidence type="ECO:0000256" key="4">
    <source>
        <dbReference type="ARBA" id="ARBA00022801"/>
    </source>
</evidence>